<dbReference type="OrthoDB" id="5225441at2759"/>
<accession>A0A136JF30</accession>
<dbReference type="EMBL" id="KQ964246">
    <property type="protein sequence ID" value="KXJ95752.1"/>
    <property type="molecule type" value="Genomic_DNA"/>
</dbReference>
<gene>
    <name evidence="2" type="ORF">Micbo1qcDRAFT_201106</name>
</gene>
<evidence type="ECO:0000313" key="3">
    <source>
        <dbReference type="Proteomes" id="UP000070501"/>
    </source>
</evidence>
<organism evidence="2 3">
    <name type="scientific">Microdochium bolleyi</name>
    <dbReference type="NCBI Taxonomy" id="196109"/>
    <lineage>
        <taxon>Eukaryota</taxon>
        <taxon>Fungi</taxon>
        <taxon>Dikarya</taxon>
        <taxon>Ascomycota</taxon>
        <taxon>Pezizomycotina</taxon>
        <taxon>Sordariomycetes</taxon>
        <taxon>Xylariomycetidae</taxon>
        <taxon>Xylariales</taxon>
        <taxon>Microdochiaceae</taxon>
        <taxon>Microdochium</taxon>
    </lineage>
</organism>
<dbReference type="Proteomes" id="UP000070501">
    <property type="component" value="Unassembled WGS sequence"/>
</dbReference>
<name>A0A136JF30_9PEZI</name>
<proteinExistence type="predicted"/>
<feature type="compositionally biased region" description="Basic and acidic residues" evidence="1">
    <location>
        <begin position="13"/>
        <end position="32"/>
    </location>
</feature>
<dbReference type="InParanoid" id="A0A136JF30"/>
<protein>
    <submittedName>
        <fullName evidence="2">Uncharacterized protein</fullName>
    </submittedName>
</protein>
<evidence type="ECO:0000313" key="2">
    <source>
        <dbReference type="EMBL" id="KXJ95752.1"/>
    </source>
</evidence>
<dbReference type="AlphaFoldDB" id="A0A136JF30"/>
<reference evidence="3" key="1">
    <citation type="submission" date="2016-02" db="EMBL/GenBank/DDBJ databases">
        <title>Draft genome sequence of Microdochium bolleyi, a fungal endophyte of beachgrass.</title>
        <authorList>
            <consortium name="DOE Joint Genome Institute"/>
            <person name="David A.S."/>
            <person name="May G."/>
            <person name="Haridas S."/>
            <person name="Lim J."/>
            <person name="Wang M."/>
            <person name="Labutti K."/>
            <person name="Lipzen A."/>
            <person name="Barry K."/>
            <person name="Grigoriev I.V."/>
        </authorList>
    </citation>
    <scope>NUCLEOTIDE SEQUENCE [LARGE SCALE GENOMIC DNA]</scope>
    <source>
        <strain evidence="3">J235TASD1</strain>
    </source>
</reference>
<sequence>MALFSKFKLAKSQPKDKGKDVQQAKEEPEKPKYVHVPKHAAADAMTGAPPCWSQADRPRILEANQKRISREASRLSLQSIPRVQSSLSYVSYPANESTPLVTLPRNYSYSSMPGTSYQEPLLAPLLSMVERFKYRFWLGHDA</sequence>
<evidence type="ECO:0000256" key="1">
    <source>
        <dbReference type="SAM" id="MobiDB-lite"/>
    </source>
</evidence>
<keyword evidence="3" id="KW-1185">Reference proteome</keyword>
<feature type="region of interest" description="Disordered" evidence="1">
    <location>
        <begin position="1"/>
        <end position="35"/>
    </location>
</feature>